<sequence length="134" mass="15338">WSGLCNVIHAFSELVFVSAPLDPDEILINEELRPIRMEQRSFSMWEMANLWIGLVVGVPLYYMEISLVEMGMAWWQGIAVIMEGNLLLLFPLVLTGNTGTKFQFHAFHEGLSLGWEVHRKASSSQYFSISHSQY</sequence>
<evidence type="ECO:0000313" key="7">
    <source>
        <dbReference type="EMBL" id="KAH9323096.1"/>
    </source>
</evidence>
<comment type="similarity">
    <text evidence="2">Belongs to the purine-cytosine permease (2.A.39) family.</text>
</comment>
<keyword evidence="4 6" id="KW-1133">Transmembrane helix</keyword>
<organism evidence="7 8">
    <name type="scientific">Taxus chinensis</name>
    <name type="common">Chinese yew</name>
    <name type="synonym">Taxus wallichiana var. chinensis</name>
    <dbReference type="NCBI Taxonomy" id="29808"/>
    <lineage>
        <taxon>Eukaryota</taxon>
        <taxon>Viridiplantae</taxon>
        <taxon>Streptophyta</taxon>
        <taxon>Embryophyta</taxon>
        <taxon>Tracheophyta</taxon>
        <taxon>Spermatophyta</taxon>
        <taxon>Pinopsida</taxon>
        <taxon>Pinidae</taxon>
        <taxon>Conifers II</taxon>
        <taxon>Cupressales</taxon>
        <taxon>Taxaceae</taxon>
        <taxon>Taxus</taxon>
    </lineage>
</organism>
<dbReference type="GO" id="GO:0005886">
    <property type="term" value="C:plasma membrane"/>
    <property type="evidence" value="ECO:0007669"/>
    <property type="project" value="TreeGrafter"/>
</dbReference>
<dbReference type="AlphaFoldDB" id="A0AA38GI99"/>
<comment type="subcellular location">
    <subcellularLocation>
        <location evidence="1">Membrane</location>
        <topology evidence="1">Multi-pass membrane protein</topology>
    </subcellularLocation>
</comment>
<evidence type="ECO:0000256" key="4">
    <source>
        <dbReference type="ARBA" id="ARBA00022989"/>
    </source>
</evidence>
<evidence type="ECO:0000313" key="8">
    <source>
        <dbReference type="Proteomes" id="UP000824469"/>
    </source>
</evidence>
<feature type="transmembrane region" description="Helical" evidence="6">
    <location>
        <begin position="42"/>
        <end position="62"/>
    </location>
</feature>
<dbReference type="OMA" id="EMANLWI"/>
<dbReference type="InterPro" id="IPR045225">
    <property type="entry name" value="Uracil/uridine/allantoin_perm"/>
</dbReference>
<gene>
    <name evidence="7" type="ORF">KI387_017735</name>
</gene>
<evidence type="ECO:0000256" key="2">
    <source>
        <dbReference type="ARBA" id="ARBA00008974"/>
    </source>
</evidence>
<dbReference type="GO" id="GO:0015205">
    <property type="term" value="F:nucleobase transmembrane transporter activity"/>
    <property type="evidence" value="ECO:0007669"/>
    <property type="project" value="TreeGrafter"/>
</dbReference>
<feature type="transmembrane region" description="Helical" evidence="6">
    <location>
        <begin position="74"/>
        <end position="94"/>
    </location>
</feature>
<dbReference type="PANTHER" id="PTHR30618">
    <property type="entry name" value="NCS1 FAMILY PURINE/PYRIMIDINE TRANSPORTER"/>
    <property type="match status" value="1"/>
</dbReference>
<dbReference type="InterPro" id="IPR001248">
    <property type="entry name" value="Pur-cyt_permease"/>
</dbReference>
<keyword evidence="5 6" id="KW-0472">Membrane</keyword>
<dbReference type="EMBL" id="JAHRHJ020000003">
    <property type="protein sequence ID" value="KAH9323096.1"/>
    <property type="molecule type" value="Genomic_DNA"/>
</dbReference>
<accession>A0AA38GI99</accession>
<dbReference type="Proteomes" id="UP000824469">
    <property type="component" value="Unassembled WGS sequence"/>
</dbReference>
<comment type="caution">
    <text evidence="7">The sequence shown here is derived from an EMBL/GenBank/DDBJ whole genome shotgun (WGS) entry which is preliminary data.</text>
</comment>
<keyword evidence="3 6" id="KW-0812">Transmembrane</keyword>
<evidence type="ECO:0000256" key="5">
    <source>
        <dbReference type="ARBA" id="ARBA00023136"/>
    </source>
</evidence>
<feature type="non-terminal residue" evidence="7">
    <location>
        <position position="1"/>
    </location>
</feature>
<dbReference type="Pfam" id="PF02133">
    <property type="entry name" value="Transp_cyt_pur"/>
    <property type="match status" value="1"/>
</dbReference>
<dbReference type="Gene3D" id="1.10.4160.10">
    <property type="entry name" value="Hydantoin permease"/>
    <property type="match status" value="1"/>
</dbReference>
<proteinExistence type="inferred from homology"/>
<name>A0AA38GI99_TAXCH</name>
<evidence type="ECO:0000256" key="1">
    <source>
        <dbReference type="ARBA" id="ARBA00004141"/>
    </source>
</evidence>
<protein>
    <submittedName>
        <fullName evidence="7">Uncharacterized protein</fullName>
    </submittedName>
</protein>
<reference evidence="7 8" key="1">
    <citation type="journal article" date="2021" name="Nat. Plants">
        <title>The Taxus genome provides insights into paclitaxel biosynthesis.</title>
        <authorList>
            <person name="Xiong X."/>
            <person name="Gou J."/>
            <person name="Liao Q."/>
            <person name="Li Y."/>
            <person name="Zhou Q."/>
            <person name="Bi G."/>
            <person name="Li C."/>
            <person name="Du R."/>
            <person name="Wang X."/>
            <person name="Sun T."/>
            <person name="Guo L."/>
            <person name="Liang H."/>
            <person name="Lu P."/>
            <person name="Wu Y."/>
            <person name="Zhang Z."/>
            <person name="Ro D.K."/>
            <person name="Shang Y."/>
            <person name="Huang S."/>
            <person name="Yan J."/>
        </authorList>
    </citation>
    <scope>NUCLEOTIDE SEQUENCE [LARGE SCALE GENOMIC DNA]</scope>
    <source>
        <strain evidence="7">Ta-2019</strain>
    </source>
</reference>
<feature type="non-terminal residue" evidence="7">
    <location>
        <position position="134"/>
    </location>
</feature>
<evidence type="ECO:0000256" key="6">
    <source>
        <dbReference type="SAM" id="Phobius"/>
    </source>
</evidence>
<evidence type="ECO:0000256" key="3">
    <source>
        <dbReference type="ARBA" id="ARBA00022692"/>
    </source>
</evidence>
<keyword evidence="8" id="KW-1185">Reference proteome</keyword>
<dbReference type="PANTHER" id="PTHR30618:SF0">
    <property type="entry name" value="PURINE-URACIL PERMEASE NCS1"/>
    <property type="match status" value="1"/>
</dbReference>